<organism evidence="2 3">
    <name type="scientific">Agromyces bauzanensis</name>
    <dbReference type="NCBI Taxonomy" id="1308924"/>
    <lineage>
        <taxon>Bacteria</taxon>
        <taxon>Bacillati</taxon>
        <taxon>Actinomycetota</taxon>
        <taxon>Actinomycetes</taxon>
        <taxon>Micrococcales</taxon>
        <taxon>Microbacteriaceae</taxon>
        <taxon>Agromyces</taxon>
    </lineage>
</organism>
<reference evidence="2" key="1">
    <citation type="journal article" date="2014" name="Int. J. Syst. Evol. Microbiol.">
        <title>Complete genome sequence of Corynebacterium casei LMG S-19264T (=DSM 44701T), isolated from a smear-ripened cheese.</title>
        <authorList>
            <consortium name="US DOE Joint Genome Institute (JGI-PGF)"/>
            <person name="Walter F."/>
            <person name="Albersmeier A."/>
            <person name="Kalinowski J."/>
            <person name="Ruckert C."/>
        </authorList>
    </citation>
    <scope>NUCLEOTIDE SEQUENCE</scope>
    <source>
        <strain evidence="2">CGMCC 1.8984</strain>
    </source>
</reference>
<keyword evidence="1" id="KW-0812">Transmembrane</keyword>
<feature type="transmembrane region" description="Helical" evidence="1">
    <location>
        <begin position="115"/>
        <end position="139"/>
    </location>
</feature>
<accession>A0A917UNH3</accession>
<feature type="transmembrane region" description="Helical" evidence="1">
    <location>
        <begin position="31"/>
        <end position="53"/>
    </location>
</feature>
<feature type="transmembrane region" description="Helical" evidence="1">
    <location>
        <begin position="5"/>
        <end position="25"/>
    </location>
</feature>
<evidence type="ECO:0000256" key="1">
    <source>
        <dbReference type="SAM" id="Phobius"/>
    </source>
</evidence>
<proteinExistence type="predicted"/>
<comment type="caution">
    <text evidence="2">The sequence shown here is derived from an EMBL/GenBank/DDBJ whole genome shotgun (WGS) entry which is preliminary data.</text>
</comment>
<keyword evidence="3" id="KW-1185">Reference proteome</keyword>
<dbReference type="EMBL" id="BMMD01000002">
    <property type="protein sequence ID" value="GGJ70595.1"/>
    <property type="molecule type" value="Genomic_DNA"/>
</dbReference>
<keyword evidence="1" id="KW-0472">Membrane</keyword>
<name>A0A917UNH3_9MICO</name>
<dbReference type="RefSeq" id="WP_188741922.1">
    <property type="nucleotide sequence ID" value="NZ_BAABFW010000003.1"/>
</dbReference>
<dbReference type="AlphaFoldDB" id="A0A917UNH3"/>
<keyword evidence="1" id="KW-1133">Transmembrane helix</keyword>
<gene>
    <name evidence="2" type="ORF">GCM10011372_05620</name>
</gene>
<sequence length="201" mass="21397">MRHPLVWGAAWATVFTALIVVAGILDWPTLAWSILVLVLVAPSLAATIIVLSVTPRDHLHDRTTVFGHFFVRYLTLVLAFMAWSASVVLGAVISTSIQLAAEGDDEEVASIGFDLMAALTPAVVAVLWGALIVRCVWFLGRLRGWREAPEASEVPATLFAGAPALRRVVIGLAHPGLLLATGLASTVTALIAAELELYVVL</sequence>
<reference evidence="2" key="2">
    <citation type="submission" date="2020-09" db="EMBL/GenBank/DDBJ databases">
        <authorList>
            <person name="Sun Q."/>
            <person name="Zhou Y."/>
        </authorList>
    </citation>
    <scope>NUCLEOTIDE SEQUENCE</scope>
    <source>
        <strain evidence="2">CGMCC 1.8984</strain>
    </source>
</reference>
<protein>
    <submittedName>
        <fullName evidence="2">Uncharacterized protein</fullName>
    </submittedName>
</protein>
<evidence type="ECO:0000313" key="3">
    <source>
        <dbReference type="Proteomes" id="UP000636956"/>
    </source>
</evidence>
<feature type="transmembrane region" description="Helical" evidence="1">
    <location>
        <begin position="73"/>
        <end position="95"/>
    </location>
</feature>
<evidence type="ECO:0000313" key="2">
    <source>
        <dbReference type="EMBL" id="GGJ70595.1"/>
    </source>
</evidence>
<dbReference type="Proteomes" id="UP000636956">
    <property type="component" value="Unassembled WGS sequence"/>
</dbReference>